<keyword evidence="3" id="KW-1185">Reference proteome</keyword>
<dbReference type="AlphaFoldDB" id="A0A371ICU8"/>
<feature type="region of interest" description="Disordered" evidence="1">
    <location>
        <begin position="59"/>
        <end position="88"/>
    </location>
</feature>
<dbReference type="PANTHER" id="PTHR33067">
    <property type="entry name" value="RNA-DIRECTED DNA POLYMERASE-RELATED"/>
    <property type="match status" value="1"/>
</dbReference>
<evidence type="ECO:0000313" key="2">
    <source>
        <dbReference type="EMBL" id="RDY12856.1"/>
    </source>
</evidence>
<dbReference type="OrthoDB" id="778454at2759"/>
<organism evidence="2 3">
    <name type="scientific">Mucuna pruriens</name>
    <name type="common">Velvet bean</name>
    <name type="synonym">Dolichos pruriens</name>
    <dbReference type="NCBI Taxonomy" id="157652"/>
    <lineage>
        <taxon>Eukaryota</taxon>
        <taxon>Viridiplantae</taxon>
        <taxon>Streptophyta</taxon>
        <taxon>Embryophyta</taxon>
        <taxon>Tracheophyta</taxon>
        <taxon>Spermatophyta</taxon>
        <taxon>Magnoliopsida</taxon>
        <taxon>eudicotyledons</taxon>
        <taxon>Gunneridae</taxon>
        <taxon>Pentapetalae</taxon>
        <taxon>rosids</taxon>
        <taxon>fabids</taxon>
        <taxon>Fabales</taxon>
        <taxon>Fabaceae</taxon>
        <taxon>Papilionoideae</taxon>
        <taxon>50 kb inversion clade</taxon>
        <taxon>NPAAA clade</taxon>
        <taxon>indigoferoid/millettioid clade</taxon>
        <taxon>Phaseoleae</taxon>
        <taxon>Mucuna</taxon>
    </lineage>
</organism>
<proteinExistence type="predicted"/>
<dbReference type="EMBL" id="QJKJ01000393">
    <property type="protein sequence ID" value="RDY12856.1"/>
    <property type="molecule type" value="Genomic_DNA"/>
</dbReference>
<reference evidence="2" key="1">
    <citation type="submission" date="2018-05" db="EMBL/GenBank/DDBJ databases">
        <title>Draft genome of Mucuna pruriens seed.</title>
        <authorList>
            <person name="Nnadi N.E."/>
            <person name="Vos R."/>
            <person name="Hasami M.H."/>
            <person name="Devisetty U.K."/>
            <person name="Aguiy J.C."/>
        </authorList>
    </citation>
    <scope>NUCLEOTIDE SEQUENCE [LARGE SCALE GENOMIC DNA]</scope>
    <source>
        <strain evidence="2">JCA_2017</strain>
    </source>
</reference>
<sequence>MNSNNMQFQHNLNATIQDLKTHVGQLANISTRLENLPSQTIPNPKGNASVVSLRSAGELPQQTALQQKPRPVDAESEPEADSLVSQQTRSIPLPFPTRTLSARKAETDEDLLKMFRKVEINIPLLDVIKKIHKSCVYIRGKKMKGKVELGGIVSALTRNKVVAGSKLILPKKCRDPRIFFVPCTIGECTFVDAMLDLGASINCCATHGVLEDVLVQVNELIFLTDFYVLDMEDKTPGKGSTLILGRPFFLLLEKRLMCMPRCSQWNLVTIWCSSTYLKL</sequence>
<evidence type="ECO:0008006" key="4">
    <source>
        <dbReference type="Google" id="ProtNLM"/>
    </source>
</evidence>
<name>A0A371ICU8_MUCPR</name>
<evidence type="ECO:0000256" key="1">
    <source>
        <dbReference type="SAM" id="MobiDB-lite"/>
    </source>
</evidence>
<protein>
    <recommendedName>
        <fullName evidence="4">Aspartic peptidase DDI1-type domain-containing protein</fullName>
    </recommendedName>
</protein>
<accession>A0A371ICU8</accession>
<feature type="non-terminal residue" evidence="2">
    <location>
        <position position="1"/>
    </location>
</feature>
<evidence type="ECO:0000313" key="3">
    <source>
        <dbReference type="Proteomes" id="UP000257109"/>
    </source>
</evidence>
<dbReference type="PANTHER" id="PTHR33067:SF15">
    <property type="entry name" value="RNA-DIRECTED DNA POLYMERASE"/>
    <property type="match status" value="1"/>
</dbReference>
<gene>
    <name evidence="2" type="ORF">CR513_02283</name>
</gene>
<dbReference type="Proteomes" id="UP000257109">
    <property type="component" value="Unassembled WGS sequence"/>
</dbReference>
<comment type="caution">
    <text evidence="2">The sequence shown here is derived from an EMBL/GenBank/DDBJ whole genome shotgun (WGS) entry which is preliminary data.</text>
</comment>